<dbReference type="EMBL" id="BTGU01000008">
    <property type="protein sequence ID" value="GMN38337.1"/>
    <property type="molecule type" value="Genomic_DNA"/>
</dbReference>
<evidence type="ECO:0000313" key="5">
    <source>
        <dbReference type="Proteomes" id="UP001187192"/>
    </source>
</evidence>
<dbReference type="AlphaFoldDB" id="A0AA88D241"/>
<keyword evidence="2" id="KW-0378">Hydrolase</keyword>
<evidence type="ECO:0000313" key="4">
    <source>
        <dbReference type="EMBL" id="GMN38337.1"/>
    </source>
</evidence>
<protein>
    <recommendedName>
        <fullName evidence="3">Calcineurin-like phosphoesterase domain-containing protein</fullName>
    </recommendedName>
</protein>
<keyword evidence="1" id="KW-0732">Signal</keyword>
<evidence type="ECO:0000259" key="3">
    <source>
        <dbReference type="Pfam" id="PF00149"/>
    </source>
</evidence>
<reference evidence="4" key="1">
    <citation type="submission" date="2023-07" db="EMBL/GenBank/DDBJ databases">
        <title>draft genome sequence of fig (Ficus carica).</title>
        <authorList>
            <person name="Takahashi T."/>
            <person name="Nishimura K."/>
        </authorList>
    </citation>
    <scope>NUCLEOTIDE SEQUENCE</scope>
</reference>
<dbReference type="Gene3D" id="3.60.21.10">
    <property type="match status" value="1"/>
</dbReference>
<gene>
    <name evidence="4" type="ORF">TIFTF001_007575</name>
</gene>
<dbReference type="Pfam" id="PF00149">
    <property type="entry name" value="Metallophos"/>
    <property type="match status" value="1"/>
</dbReference>
<accession>A0AA88D241</accession>
<evidence type="ECO:0000256" key="1">
    <source>
        <dbReference type="ARBA" id="ARBA00022729"/>
    </source>
</evidence>
<keyword evidence="5" id="KW-1185">Reference proteome</keyword>
<proteinExistence type="predicted"/>
<dbReference type="InterPro" id="IPR051558">
    <property type="entry name" value="Metallophosphoesterase_PAP"/>
</dbReference>
<dbReference type="PANTHER" id="PTHR10161">
    <property type="entry name" value="TARTRATE-RESISTANT ACID PHOSPHATASE TYPE 5"/>
    <property type="match status" value="1"/>
</dbReference>
<feature type="domain" description="Calcineurin-like phosphoesterase" evidence="3">
    <location>
        <begin position="27"/>
        <end position="117"/>
    </location>
</feature>
<name>A0AA88D241_FICCA</name>
<sequence>MGRIGEKLEIDFVISTGDNFYENGLNGVVLGNHDYRGDTEAQLKTAEFFFVDATPFVVSYFFEKDHTYDWQGVSPRGTYLANLLKDLEMSLRESSAKWKIVVGHHAIRSAGHHAWNTLISSKTSAIQFLTSGAGSKAWRGDMKKISNHAAMKFFYDGQGFMSLQLTREDAEFVF</sequence>
<comment type="caution">
    <text evidence="4">The sequence shown here is derived from an EMBL/GenBank/DDBJ whole genome shotgun (WGS) entry which is preliminary data.</text>
</comment>
<dbReference type="SUPFAM" id="SSF56300">
    <property type="entry name" value="Metallo-dependent phosphatases"/>
    <property type="match status" value="1"/>
</dbReference>
<dbReference type="Proteomes" id="UP001187192">
    <property type="component" value="Unassembled WGS sequence"/>
</dbReference>
<dbReference type="InterPro" id="IPR029052">
    <property type="entry name" value="Metallo-depent_PP-like"/>
</dbReference>
<dbReference type="PANTHER" id="PTHR10161:SF14">
    <property type="entry name" value="TARTRATE-RESISTANT ACID PHOSPHATASE TYPE 5"/>
    <property type="match status" value="1"/>
</dbReference>
<dbReference type="GO" id="GO:0016787">
    <property type="term" value="F:hydrolase activity"/>
    <property type="evidence" value="ECO:0007669"/>
    <property type="project" value="UniProtKB-KW"/>
</dbReference>
<evidence type="ECO:0000256" key="2">
    <source>
        <dbReference type="ARBA" id="ARBA00022801"/>
    </source>
</evidence>
<organism evidence="4 5">
    <name type="scientific">Ficus carica</name>
    <name type="common">Common fig</name>
    <dbReference type="NCBI Taxonomy" id="3494"/>
    <lineage>
        <taxon>Eukaryota</taxon>
        <taxon>Viridiplantae</taxon>
        <taxon>Streptophyta</taxon>
        <taxon>Embryophyta</taxon>
        <taxon>Tracheophyta</taxon>
        <taxon>Spermatophyta</taxon>
        <taxon>Magnoliopsida</taxon>
        <taxon>eudicotyledons</taxon>
        <taxon>Gunneridae</taxon>
        <taxon>Pentapetalae</taxon>
        <taxon>rosids</taxon>
        <taxon>fabids</taxon>
        <taxon>Rosales</taxon>
        <taxon>Moraceae</taxon>
        <taxon>Ficeae</taxon>
        <taxon>Ficus</taxon>
    </lineage>
</organism>
<dbReference type="InterPro" id="IPR004843">
    <property type="entry name" value="Calcineurin-like_PHP"/>
</dbReference>